<accession>A0A0E9R5R0</accession>
<name>A0A0E9R5R0_ANGAN</name>
<dbReference type="EMBL" id="GBXM01084133">
    <property type="protein sequence ID" value="JAH24444.1"/>
    <property type="molecule type" value="Transcribed_RNA"/>
</dbReference>
<sequence length="78" mass="8685">MHKGTNLCIKIHQNAENEVFDAENFLGEDVQTPGIMCAPHAKLCLVLKQSCVSYSWDKNGHSLPGKYSMLPNTLNKPK</sequence>
<dbReference type="AlphaFoldDB" id="A0A0E9R5R0"/>
<reference evidence="1" key="1">
    <citation type="submission" date="2014-11" db="EMBL/GenBank/DDBJ databases">
        <authorList>
            <person name="Amaro Gonzalez C."/>
        </authorList>
    </citation>
    <scope>NUCLEOTIDE SEQUENCE</scope>
</reference>
<protein>
    <submittedName>
        <fullName evidence="1">Uncharacterized protein</fullName>
    </submittedName>
</protein>
<organism evidence="1">
    <name type="scientific">Anguilla anguilla</name>
    <name type="common">European freshwater eel</name>
    <name type="synonym">Muraena anguilla</name>
    <dbReference type="NCBI Taxonomy" id="7936"/>
    <lineage>
        <taxon>Eukaryota</taxon>
        <taxon>Metazoa</taxon>
        <taxon>Chordata</taxon>
        <taxon>Craniata</taxon>
        <taxon>Vertebrata</taxon>
        <taxon>Euteleostomi</taxon>
        <taxon>Actinopterygii</taxon>
        <taxon>Neopterygii</taxon>
        <taxon>Teleostei</taxon>
        <taxon>Anguilliformes</taxon>
        <taxon>Anguillidae</taxon>
        <taxon>Anguilla</taxon>
    </lineage>
</organism>
<reference evidence="1" key="2">
    <citation type="journal article" date="2015" name="Fish Shellfish Immunol.">
        <title>Early steps in the European eel (Anguilla anguilla)-Vibrio vulnificus interaction in the gills: Role of the RtxA13 toxin.</title>
        <authorList>
            <person name="Callol A."/>
            <person name="Pajuelo D."/>
            <person name="Ebbesson L."/>
            <person name="Teles M."/>
            <person name="MacKenzie S."/>
            <person name="Amaro C."/>
        </authorList>
    </citation>
    <scope>NUCLEOTIDE SEQUENCE</scope>
</reference>
<evidence type="ECO:0000313" key="1">
    <source>
        <dbReference type="EMBL" id="JAH24444.1"/>
    </source>
</evidence>
<proteinExistence type="predicted"/>